<dbReference type="RefSeq" id="WP_002976314.1">
    <property type="nucleotide sequence ID" value="NZ_AOGY02000011.1"/>
</dbReference>
<sequence length="320" mass="38012">MNPGQFDREVEEYLTQVLPKGLKDLSVLPFYEFKCFLFSDTHYFTNENIASFNSLFCGFYNIEFINERSLSLAIRKPKNLFKDKDSNFIYQVFTKIVNEFCVGLSIITYGRIYWHKLELTKKRFSNKYDSESLQNLQAAIDYYPHPVGFDNNEALTLVKKKGFSRFEFLFGTIWSLITNGKKWDQICNNYSKALLLFTIPQVDFSFYDEIFLLYYKSVENLLTVDILQKEKLENELRSINEALSKVGLINFKDQFKTLYIVRNKIAAHQQQVKIELTTFEHVNDIKYFLDYMLFYKSYESLLKLPETQMIETVFLRKNIE</sequence>
<dbReference type="EMBL" id="AOGY02000011">
    <property type="protein sequence ID" value="EMY71606.1"/>
    <property type="molecule type" value="Genomic_DNA"/>
</dbReference>
<accession>N1WIB1</accession>
<evidence type="ECO:0000313" key="2">
    <source>
        <dbReference type="Proteomes" id="UP000012227"/>
    </source>
</evidence>
<name>N1WIB1_9LEPT</name>
<reference evidence="1 2" key="1">
    <citation type="submission" date="2013-03" db="EMBL/GenBank/DDBJ databases">
        <authorList>
            <person name="Harkins D.M."/>
            <person name="Durkin A.S."/>
            <person name="Brinkac L.M."/>
            <person name="Haft D.H."/>
            <person name="Selengut J.D."/>
            <person name="Sanka R."/>
            <person name="DePew J."/>
            <person name="Purushe J."/>
            <person name="Galloway R.L."/>
            <person name="Vinetz J.M."/>
            <person name="Sutton G.G."/>
            <person name="Nierman W.C."/>
            <person name="Fouts D.E."/>
        </authorList>
    </citation>
    <scope>NUCLEOTIDE SEQUENCE [LARGE SCALE GENOMIC DNA]</scope>
    <source>
        <strain evidence="1 2">Waz Holland</strain>
    </source>
</reference>
<gene>
    <name evidence="1" type="ORF">LEP1GSC199_0570</name>
</gene>
<dbReference type="Proteomes" id="UP000012227">
    <property type="component" value="Unassembled WGS sequence"/>
</dbReference>
<dbReference type="AlphaFoldDB" id="N1WIB1"/>
<comment type="caution">
    <text evidence="1">The sequence shown here is derived from an EMBL/GenBank/DDBJ whole genome shotgun (WGS) entry which is preliminary data.</text>
</comment>
<dbReference type="STRING" id="1218591.LEP1GSC199_0570"/>
<organism evidence="1 2">
    <name type="scientific">Leptospira vanthielii serovar Holland str. Waz Holland = ATCC 700522</name>
    <dbReference type="NCBI Taxonomy" id="1218591"/>
    <lineage>
        <taxon>Bacteria</taxon>
        <taxon>Pseudomonadati</taxon>
        <taxon>Spirochaetota</taxon>
        <taxon>Spirochaetia</taxon>
        <taxon>Leptospirales</taxon>
        <taxon>Leptospiraceae</taxon>
        <taxon>Leptospira</taxon>
    </lineage>
</organism>
<proteinExistence type="predicted"/>
<protein>
    <submittedName>
        <fullName evidence="1">Uncharacterized protein</fullName>
    </submittedName>
</protein>
<evidence type="ECO:0000313" key="1">
    <source>
        <dbReference type="EMBL" id="EMY71606.1"/>
    </source>
</evidence>